<evidence type="ECO:0000313" key="2">
    <source>
        <dbReference type="Proteomes" id="UP000295763"/>
    </source>
</evidence>
<keyword evidence="2" id="KW-1185">Reference proteome</keyword>
<gene>
    <name evidence="1" type="ORF">EDC44_12610</name>
</gene>
<dbReference type="AlphaFoldDB" id="A0A4R2SS20"/>
<evidence type="ECO:0000313" key="1">
    <source>
        <dbReference type="EMBL" id="TCP92130.1"/>
    </source>
</evidence>
<accession>A0A4R2SS20</accession>
<protein>
    <submittedName>
        <fullName evidence="1">Uncharacterized protein</fullName>
    </submittedName>
</protein>
<proteinExistence type="predicted"/>
<organism evidence="1 2">
    <name type="scientific">Cricetibacter osteomyelitidis</name>
    <dbReference type="NCBI Taxonomy" id="1521931"/>
    <lineage>
        <taxon>Bacteria</taxon>
        <taxon>Pseudomonadati</taxon>
        <taxon>Pseudomonadota</taxon>
        <taxon>Gammaproteobacteria</taxon>
        <taxon>Pasteurellales</taxon>
        <taxon>Pasteurellaceae</taxon>
        <taxon>Cricetibacter</taxon>
    </lineage>
</organism>
<comment type="caution">
    <text evidence="1">The sequence shown here is derived from an EMBL/GenBank/DDBJ whole genome shotgun (WGS) entry which is preliminary data.</text>
</comment>
<sequence length="32" mass="3689">MMRLPYRLSGLIAVGILFYASYGLSNWNRRVA</sequence>
<dbReference type="EMBL" id="SLYB01000026">
    <property type="protein sequence ID" value="TCP92130.1"/>
    <property type="molecule type" value="Genomic_DNA"/>
</dbReference>
<reference evidence="1 2" key="1">
    <citation type="submission" date="2019-03" db="EMBL/GenBank/DDBJ databases">
        <title>Genomic Encyclopedia of Type Strains, Phase IV (KMG-IV): sequencing the most valuable type-strain genomes for metagenomic binning, comparative biology and taxonomic classification.</title>
        <authorList>
            <person name="Goeker M."/>
        </authorList>
    </citation>
    <scope>NUCLEOTIDE SEQUENCE [LARGE SCALE GENOMIC DNA]</scope>
    <source>
        <strain evidence="1 2">DSM 28404</strain>
    </source>
</reference>
<dbReference type="Proteomes" id="UP000295763">
    <property type="component" value="Unassembled WGS sequence"/>
</dbReference>
<name>A0A4R2SS20_9PAST</name>